<dbReference type="Proteomes" id="UP001527882">
    <property type="component" value="Unassembled WGS sequence"/>
</dbReference>
<dbReference type="PANTHER" id="PTHR43000">
    <property type="entry name" value="DTDP-D-GLUCOSE 4,6-DEHYDRATASE-RELATED"/>
    <property type="match status" value="1"/>
</dbReference>
<evidence type="ECO:0000259" key="3">
    <source>
        <dbReference type="Pfam" id="PF01370"/>
    </source>
</evidence>
<dbReference type="EMBL" id="JAQAGZ010000008">
    <property type="protein sequence ID" value="MCZ8513599.1"/>
    <property type="molecule type" value="Genomic_DNA"/>
</dbReference>
<evidence type="ECO:0000256" key="2">
    <source>
        <dbReference type="SAM" id="MobiDB-lite"/>
    </source>
</evidence>
<evidence type="ECO:0000313" key="5">
    <source>
        <dbReference type="Proteomes" id="UP001527882"/>
    </source>
</evidence>
<dbReference type="SUPFAM" id="SSF51735">
    <property type="entry name" value="NAD(P)-binding Rossmann-fold domains"/>
    <property type="match status" value="1"/>
</dbReference>
<feature type="compositionally biased region" description="Low complexity" evidence="2">
    <location>
        <begin position="293"/>
        <end position="304"/>
    </location>
</feature>
<dbReference type="InterPro" id="IPR001509">
    <property type="entry name" value="Epimerase_deHydtase"/>
</dbReference>
<accession>A0ABT4Q9U9</accession>
<proteinExistence type="inferred from homology"/>
<name>A0ABT4Q9U9_9BACL</name>
<protein>
    <submittedName>
        <fullName evidence="4">NAD-dependent epimerase/dehydratase family protein</fullName>
    </submittedName>
</protein>
<feature type="domain" description="NAD-dependent epimerase/dehydratase" evidence="3">
    <location>
        <begin position="11"/>
        <end position="241"/>
    </location>
</feature>
<evidence type="ECO:0000313" key="4">
    <source>
        <dbReference type="EMBL" id="MCZ8513599.1"/>
    </source>
</evidence>
<sequence length="336" mass="35602">MDADGMTAGRIVITGASGFTGKHACSYFAAQGYEVVAAVRRPGTAALHGGGEVREAVCDLSSPVQVSRLLEGERPDMLLHLAGLNSVSGSWEDPLRYMGINVMSTLYLLDALQRAGSGSCRVLVIGSMLGFRLSDGAPPQPPHPYSLSKTLQTLSARAWGTLFRLPVMIAQPSNLIGPGLSNGICGLIGAYVVRVERGLHEPAFRLSSTTEVRDFVDVRDAVRAYELILRSGTPGAVYPIGSGRLRTLGEVAGRFEALAATPIGWRIGSQADTPLVSLAPQPQPETGREAARPPSSGTVPVSPVDPAPMRSLGWQPVIPFEQSAEEILAFFRNGCL</sequence>
<keyword evidence="5" id="KW-1185">Reference proteome</keyword>
<dbReference type="InterPro" id="IPR036291">
    <property type="entry name" value="NAD(P)-bd_dom_sf"/>
</dbReference>
<gene>
    <name evidence="4" type="ORF">O9H85_14375</name>
</gene>
<comment type="similarity">
    <text evidence="1">Belongs to the NAD(P)-dependent epimerase/dehydratase family.</text>
</comment>
<evidence type="ECO:0000256" key="1">
    <source>
        <dbReference type="ARBA" id="ARBA00007637"/>
    </source>
</evidence>
<organism evidence="4 5">
    <name type="scientific">Paenibacillus gyeongsangnamensis</name>
    <dbReference type="NCBI Taxonomy" id="3388067"/>
    <lineage>
        <taxon>Bacteria</taxon>
        <taxon>Bacillati</taxon>
        <taxon>Bacillota</taxon>
        <taxon>Bacilli</taxon>
        <taxon>Bacillales</taxon>
        <taxon>Paenibacillaceae</taxon>
        <taxon>Paenibacillus</taxon>
    </lineage>
</organism>
<dbReference type="Gene3D" id="3.40.50.720">
    <property type="entry name" value="NAD(P)-binding Rossmann-like Domain"/>
    <property type="match status" value="1"/>
</dbReference>
<reference evidence="4 5" key="1">
    <citation type="submission" date="2022-12" db="EMBL/GenBank/DDBJ databases">
        <title>Draft genome sequence of Paenibacillus sp. dW9.</title>
        <authorList>
            <person name="Choi E.-W."/>
            <person name="Kim D.-U."/>
        </authorList>
    </citation>
    <scope>NUCLEOTIDE SEQUENCE [LARGE SCALE GENOMIC DNA]</scope>
    <source>
        <strain evidence="5">dW9</strain>
    </source>
</reference>
<dbReference type="Pfam" id="PF01370">
    <property type="entry name" value="Epimerase"/>
    <property type="match status" value="1"/>
</dbReference>
<dbReference type="RefSeq" id="WP_269882115.1">
    <property type="nucleotide sequence ID" value="NZ_JAQAGZ010000008.1"/>
</dbReference>
<comment type="caution">
    <text evidence="4">The sequence shown here is derived from an EMBL/GenBank/DDBJ whole genome shotgun (WGS) entry which is preliminary data.</text>
</comment>
<feature type="region of interest" description="Disordered" evidence="2">
    <location>
        <begin position="275"/>
        <end position="306"/>
    </location>
</feature>